<evidence type="ECO:0000256" key="1">
    <source>
        <dbReference type="ARBA" id="ARBA00022705"/>
    </source>
</evidence>
<dbReference type="AlphaFoldDB" id="X1RGC6"/>
<gene>
    <name evidence="3" type="ORF">S12H4_05113</name>
</gene>
<reference evidence="3" key="1">
    <citation type="journal article" date="2014" name="Front. Microbiol.">
        <title>High frequency of phylogenetically diverse reductive dehalogenase-homologous genes in deep subseafloor sedimentary metagenomes.</title>
        <authorList>
            <person name="Kawai M."/>
            <person name="Futagami T."/>
            <person name="Toyoda A."/>
            <person name="Takaki Y."/>
            <person name="Nishi S."/>
            <person name="Hori S."/>
            <person name="Arai W."/>
            <person name="Tsubouchi T."/>
            <person name="Morono Y."/>
            <person name="Uchiyama I."/>
            <person name="Ito T."/>
            <person name="Fujiyama A."/>
            <person name="Inagaki F."/>
            <person name="Takami H."/>
        </authorList>
    </citation>
    <scope>NUCLEOTIDE SEQUENCE</scope>
    <source>
        <strain evidence="3">Expedition CK06-06</strain>
    </source>
</reference>
<dbReference type="Pfam" id="PF01446">
    <property type="entry name" value="Rep_1"/>
    <property type="match status" value="1"/>
</dbReference>
<evidence type="ECO:0000313" key="3">
    <source>
        <dbReference type="EMBL" id="GAI62205.1"/>
    </source>
</evidence>
<dbReference type="EMBL" id="BARW01001656">
    <property type="protein sequence ID" value="GAI62205.1"/>
    <property type="molecule type" value="Genomic_DNA"/>
</dbReference>
<feature type="region of interest" description="Disordered" evidence="2">
    <location>
        <begin position="13"/>
        <end position="33"/>
    </location>
</feature>
<dbReference type="GO" id="GO:0006260">
    <property type="term" value="P:DNA replication"/>
    <property type="evidence" value="ECO:0007669"/>
    <property type="project" value="UniProtKB-KW"/>
</dbReference>
<accession>X1RGC6</accession>
<dbReference type="GO" id="GO:0003677">
    <property type="term" value="F:DNA binding"/>
    <property type="evidence" value="ECO:0007669"/>
    <property type="project" value="InterPro"/>
</dbReference>
<keyword evidence="1" id="KW-0235">DNA replication</keyword>
<comment type="caution">
    <text evidence="3">The sequence shown here is derived from an EMBL/GenBank/DDBJ whole genome shotgun (WGS) entry which is preliminary data.</text>
</comment>
<name>X1RGC6_9ZZZZ</name>
<protein>
    <recommendedName>
        <fullName evidence="4">Replication protein</fullName>
    </recommendedName>
</protein>
<organism evidence="3">
    <name type="scientific">marine sediment metagenome</name>
    <dbReference type="NCBI Taxonomy" id="412755"/>
    <lineage>
        <taxon>unclassified sequences</taxon>
        <taxon>metagenomes</taxon>
        <taxon>ecological metagenomes</taxon>
    </lineage>
</organism>
<dbReference type="InterPro" id="IPR000989">
    <property type="entry name" value="Rep"/>
</dbReference>
<evidence type="ECO:0000256" key="2">
    <source>
        <dbReference type="SAM" id="MobiDB-lite"/>
    </source>
</evidence>
<proteinExistence type="predicted"/>
<evidence type="ECO:0008006" key="4">
    <source>
        <dbReference type="Google" id="ProtNLM"/>
    </source>
</evidence>
<sequence>MVAQGSATLLIPDVALEHESQGNGTPYRPYSGPGITEPPILLSRDLDKLIEKAAIPAPCPTSVHTEETLCTPPPQRTYGEELRSHFPKEWPATADAYSAWDSDDGGSRLVRLEQCRSFAWFMQHTELHTVKVMSSACHLRWCPLDAQALANYRSHSVADWYSTCKSAKLLTLTLRHTDEPLEDQLDHLYEAFGKLLRCKYMRARVRGWIWFFQVKWMKESDGWHPHIHALLDADYIPKVEISTRWAKYTQGSYIVNIKACWSAESAANHVSRYATRPGTLSSVPPDRRLQLMQALHGRRIVGACRSAKSVSLSPPKATDKDQWRTLGSYEEVLRQKAYNESAKAIVLAWKLGITVPGDIHIDDEHPYEVDKPFLKDPQGNDYYSQSMFNT</sequence>